<proteinExistence type="predicted"/>
<reference evidence="1" key="1">
    <citation type="submission" date="2017-07" db="EMBL/GenBank/DDBJ databases">
        <title>Taro Niue Genome Assembly and Annotation.</title>
        <authorList>
            <person name="Atibalentja N."/>
            <person name="Keating K."/>
            <person name="Fields C.J."/>
        </authorList>
    </citation>
    <scope>NUCLEOTIDE SEQUENCE</scope>
    <source>
        <strain evidence="1">Niue_2</strain>
        <tissue evidence="1">Leaf</tissue>
    </source>
</reference>
<keyword evidence="2" id="KW-1185">Reference proteome</keyword>
<accession>A0A843U1F3</accession>
<organism evidence="1 2">
    <name type="scientific">Colocasia esculenta</name>
    <name type="common">Wild taro</name>
    <name type="synonym">Arum esculentum</name>
    <dbReference type="NCBI Taxonomy" id="4460"/>
    <lineage>
        <taxon>Eukaryota</taxon>
        <taxon>Viridiplantae</taxon>
        <taxon>Streptophyta</taxon>
        <taxon>Embryophyta</taxon>
        <taxon>Tracheophyta</taxon>
        <taxon>Spermatophyta</taxon>
        <taxon>Magnoliopsida</taxon>
        <taxon>Liliopsida</taxon>
        <taxon>Araceae</taxon>
        <taxon>Aroideae</taxon>
        <taxon>Colocasieae</taxon>
        <taxon>Colocasia</taxon>
    </lineage>
</organism>
<comment type="caution">
    <text evidence="1">The sequence shown here is derived from an EMBL/GenBank/DDBJ whole genome shotgun (WGS) entry which is preliminary data.</text>
</comment>
<evidence type="ECO:0000313" key="1">
    <source>
        <dbReference type="EMBL" id="MQL77371.1"/>
    </source>
</evidence>
<name>A0A843U1F3_COLES</name>
<protein>
    <submittedName>
        <fullName evidence="1">Uncharacterized protein</fullName>
    </submittedName>
</protein>
<dbReference type="AlphaFoldDB" id="A0A843U1F3"/>
<gene>
    <name evidence="1" type="ORF">Taro_009787</name>
</gene>
<evidence type="ECO:0000313" key="2">
    <source>
        <dbReference type="Proteomes" id="UP000652761"/>
    </source>
</evidence>
<dbReference type="Proteomes" id="UP000652761">
    <property type="component" value="Unassembled WGS sequence"/>
</dbReference>
<sequence>MEHLVVCLPAGVATARCVATSVEASPRFVRASRLLGLSCATSQQFGVVLLCCPACSLFARCLALEGLSRSEVVSVSWDPHPREPVEGVFPVARACTAVIARLCLVSVGVVGLALGRPVLLVVPASVFSRFRGPVLGCQTVMAPACVAPRPGGVSTVRGGVLSTASVLCPTPLVSAGVVCVARPRLVVVAVRCSLPLLSTQL</sequence>
<dbReference type="EMBL" id="NMUH01000345">
    <property type="protein sequence ID" value="MQL77371.1"/>
    <property type="molecule type" value="Genomic_DNA"/>
</dbReference>